<dbReference type="GO" id="GO:0004177">
    <property type="term" value="F:aminopeptidase activity"/>
    <property type="evidence" value="ECO:0007669"/>
    <property type="project" value="UniProtKB-KW"/>
</dbReference>
<dbReference type="PANTHER" id="PTHR11010">
    <property type="entry name" value="PROTEASE S28 PRO-X CARBOXYPEPTIDASE-RELATED"/>
    <property type="match status" value="1"/>
</dbReference>
<name>A0AA37WHQ2_9BACT</name>
<accession>A0AA37WHQ2</accession>
<evidence type="ECO:0000313" key="5">
    <source>
        <dbReference type="Proteomes" id="UP001156666"/>
    </source>
</evidence>
<organism evidence="4 5">
    <name type="scientific">Portibacter lacus</name>
    <dbReference type="NCBI Taxonomy" id="1099794"/>
    <lineage>
        <taxon>Bacteria</taxon>
        <taxon>Pseudomonadati</taxon>
        <taxon>Bacteroidota</taxon>
        <taxon>Saprospiria</taxon>
        <taxon>Saprospirales</taxon>
        <taxon>Haliscomenobacteraceae</taxon>
        <taxon>Portibacter</taxon>
    </lineage>
</organism>
<dbReference type="Proteomes" id="UP001156666">
    <property type="component" value="Unassembled WGS sequence"/>
</dbReference>
<evidence type="ECO:0000256" key="3">
    <source>
        <dbReference type="ARBA" id="ARBA00022801"/>
    </source>
</evidence>
<dbReference type="Gene3D" id="3.40.50.1820">
    <property type="entry name" value="alpha/beta hydrolase"/>
    <property type="match status" value="1"/>
</dbReference>
<protein>
    <submittedName>
        <fullName evidence="4">Tripeptidyl aminopeptidase</fullName>
    </submittedName>
</protein>
<reference evidence="4" key="1">
    <citation type="journal article" date="2014" name="Int. J. Syst. Evol. Microbiol.">
        <title>Complete genome sequence of Corynebacterium casei LMG S-19264T (=DSM 44701T), isolated from a smear-ripened cheese.</title>
        <authorList>
            <consortium name="US DOE Joint Genome Institute (JGI-PGF)"/>
            <person name="Walter F."/>
            <person name="Albersmeier A."/>
            <person name="Kalinowski J."/>
            <person name="Ruckert C."/>
        </authorList>
    </citation>
    <scope>NUCLEOTIDE SEQUENCE</scope>
    <source>
        <strain evidence="4">NBRC 108769</strain>
    </source>
</reference>
<sequence>MVNFLKGQPISLKAQIDKILPGVEINKLNASDHFLEEYEILIPQMVDHKDPKAGTFMQRVFLGHFDYESPIVMVTEGYSANDVTYEIAKKLRSNQLIVEYRYFGKSVPEDAEWKYLTNENAMKDLHRIHVLFSKIYKSKNWITTGISKGGTTCLFYEAAYPKDSRIAIPYVGPMADSPTDVRCDEHLKSIGDSGCRQALMDFQERVLDQKEEILPKLDSMSKQRDMVFSMGIEKALEYSVLELSFSFWQYAHQCDKIPTNSTPNQSFQYLESISGFAFYADATIDYFRPSFYQFMTENGYYGFVHEHLDDKLTEIKQFNNQYFAPRNTDLTYRPEFMIKAKKKLTKRKRVLQIQGELDPWSACGLKLEGKDQFYFVKQGGGHSVRIASFEKEKQDEIWNIIYSWMK</sequence>
<dbReference type="EMBL" id="BSOH01000032">
    <property type="protein sequence ID" value="GLR19709.1"/>
    <property type="molecule type" value="Genomic_DNA"/>
</dbReference>
<dbReference type="PANTHER" id="PTHR11010:SF38">
    <property type="entry name" value="LYSOSOMAL PRO-X CARBOXYPEPTIDASE"/>
    <property type="match status" value="1"/>
</dbReference>
<dbReference type="Pfam" id="PF05576">
    <property type="entry name" value="Peptidase_S37"/>
    <property type="match status" value="1"/>
</dbReference>
<dbReference type="InterPro" id="IPR029058">
    <property type="entry name" value="AB_hydrolase_fold"/>
</dbReference>
<keyword evidence="1" id="KW-0645">Protease</keyword>
<gene>
    <name evidence="4" type="ORF">GCM10007940_43250</name>
</gene>
<keyword evidence="3" id="KW-0378">Hydrolase</keyword>
<evidence type="ECO:0000256" key="1">
    <source>
        <dbReference type="ARBA" id="ARBA00022670"/>
    </source>
</evidence>
<evidence type="ECO:0000313" key="4">
    <source>
        <dbReference type="EMBL" id="GLR19709.1"/>
    </source>
</evidence>
<reference evidence="4" key="2">
    <citation type="submission" date="2023-01" db="EMBL/GenBank/DDBJ databases">
        <title>Draft genome sequence of Portibacter lacus strain NBRC 108769.</title>
        <authorList>
            <person name="Sun Q."/>
            <person name="Mori K."/>
        </authorList>
    </citation>
    <scope>NUCLEOTIDE SEQUENCE</scope>
    <source>
        <strain evidence="4">NBRC 108769</strain>
    </source>
</reference>
<dbReference type="SUPFAM" id="SSF53474">
    <property type="entry name" value="alpha/beta-Hydrolases"/>
    <property type="match status" value="1"/>
</dbReference>
<keyword evidence="5" id="KW-1185">Reference proteome</keyword>
<dbReference type="GO" id="GO:0006508">
    <property type="term" value="P:proteolysis"/>
    <property type="evidence" value="ECO:0007669"/>
    <property type="project" value="UniProtKB-KW"/>
</dbReference>
<dbReference type="AlphaFoldDB" id="A0AA37WHQ2"/>
<dbReference type="InterPro" id="IPR008761">
    <property type="entry name" value="Peptidase_S37"/>
</dbReference>
<keyword evidence="2" id="KW-0732">Signal</keyword>
<dbReference type="GO" id="GO:0008239">
    <property type="term" value="F:dipeptidyl-peptidase activity"/>
    <property type="evidence" value="ECO:0007669"/>
    <property type="project" value="TreeGrafter"/>
</dbReference>
<proteinExistence type="predicted"/>
<evidence type="ECO:0000256" key="2">
    <source>
        <dbReference type="ARBA" id="ARBA00022729"/>
    </source>
</evidence>
<keyword evidence="4" id="KW-0031">Aminopeptidase</keyword>
<comment type="caution">
    <text evidence="4">The sequence shown here is derived from an EMBL/GenBank/DDBJ whole genome shotgun (WGS) entry which is preliminary data.</text>
</comment>